<reference evidence="1 2" key="1">
    <citation type="submission" date="2016-11" db="EMBL/GenBank/DDBJ databases">
        <authorList>
            <person name="Jaros S."/>
            <person name="Januszkiewicz K."/>
            <person name="Wedrychowicz H."/>
        </authorList>
    </citation>
    <scope>NUCLEOTIDE SEQUENCE [LARGE SCALE GENOMIC DNA]</scope>
    <source>
        <strain evidence="1 2">DSM 15929</strain>
    </source>
</reference>
<gene>
    <name evidence="1" type="ORF">SAMN02745136_03746</name>
</gene>
<protein>
    <submittedName>
        <fullName evidence="1">Uncharacterized protein</fullName>
    </submittedName>
</protein>
<dbReference type="AlphaFoldDB" id="A0A1M6WNC9"/>
<name>A0A1M6WNC9_9FIRM</name>
<keyword evidence="2" id="KW-1185">Reference proteome</keyword>
<evidence type="ECO:0000313" key="1">
    <source>
        <dbReference type="EMBL" id="SHK95146.1"/>
    </source>
</evidence>
<sequence>MRNNIGGIVRLCIIRGGGLESWVSRRCLRPINPEKKTLWEKLNGSEEIINFIFSYFIVMWVQ</sequence>
<proteinExistence type="predicted"/>
<organism evidence="1 2">
    <name type="scientific">Anaerocolumna jejuensis DSM 15929</name>
    <dbReference type="NCBI Taxonomy" id="1121322"/>
    <lineage>
        <taxon>Bacteria</taxon>
        <taxon>Bacillati</taxon>
        <taxon>Bacillota</taxon>
        <taxon>Clostridia</taxon>
        <taxon>Lachnospirales</taxon>
        <taxon>Lachnospiraceae</taxon>
        <taxon>Anaerocolumna</taxon>
    </lineage>
</organism>
<evidence type="ECO:0000313" key="2">
    <source>
        <dbReference type="Proteomes" id="UP000184386"/>
    </source>
</evidence>
<dbReference type="EMBL" id="FRAC01000020">
    <property type="protein sequence ID" value="SHK95146.1"/>
    <property type="molecule type" value="Genomic_DNA"/>
</dbReference>
<accession>A0A1M6WNC9</accession>
<dbReference type="Proteomes" id="UP000184386">
    <property type="component" value="Unassembled WGS sequence"/>
</dbReference>